<sequence length="127" mass="14599">MCVDFKAMIEKYYEEDHEESIPLIYEAILRRKLLKKHEDSDNELMEEIMEKPRVRKLPDVKSESESDSADVASPKRFGKYEFIWWGVKYGGPMDVAMQVLRSEGGMIGLFKGLAPTFEHEVPGNAAI</sequence>
<dbReference type="OrthoDB" id="1936793at2759"/>
<evidence type="ECO:0000256" key="3">
    <source>
        <dbReference type="ARBA" id="ARBA00023136"/>
    </source>
</evidence>
<name>A0A835M8M6_9MAGN</name>
<keyword evidence="3" id="KW-0472">Membrane</keyword>
<dbReference type="AlphaFoldDB" id="A0A835M8M6"/>
<dbReference type="EMBL" id="JADFTS010000002">
    <property type="protein sequence ID" value="KAF9620467.1"/>
    <property type="molecule type" value="Genomic_DNA"/>
</dbReference>
<dbReference type="GO" id="GO:0016020">
    <property type="term" value="C:membrane"/>
    <property type="evidence" value="ECO:0007669"/>
    <property type="project" value="UniProtKB-SubCell"/>
</dbReference>
<keyword evidence="2" id="KW-0812">Transmembrane</keyword>
<comment type="caution">
    <text evidence="4">The sequence shown here is derived from an EMBL/GenBank/DDBJ whole genome shotgun (WGS) entry which is preliminary data.</text>
</comment>
<keyword evidence="5" id="KW-1185">Reference proteome</keyword>
<evidence type="ECO:0000256" key="1">
    <source>
        <dbReference type="ARBA" id="ARBA00004370"/>
    </source>
</evidence>
<dbReference type="SUPFAM" id="SSF103506">
    <property type="entry name" value="Mitochondrial carrier"/>
    <property type="match status" value="1"/>
</dbReference>
<organism evidence="4 5">
    <name type="scientific">Coptis chinensis</name>
    <dbReference type="NCBI Taxonomy" id="261450"/>
    <lineage>
        <taxon>Eukaryota</taxon>
        <taxon>Viridiplantae</taxon>
        <taxon>Streptophyta</taxon>
        <taxon>Embryophyta</taxon>
        <taxon>Tracheophyta</taxon>
        <taxon>Spermatophyta</taxon>
        <taxon>Magnoliopsida</taxon>
        <taxon>Ranunculales</taxon>
        <taxon>Ranunculaceae</taxon>
        <taxon>Coptidoideae</taxon>
        <taxon>Coptis</taxon>
    </lineage>
</organism>
<accession>A0A835M8M6</accession>
<protein>
    <submittedName>
        <fullName evidence="4">Uncharacterized protein</fullName>
    </submittedName>
</protein>
<gene>
    <name evidence="4" type="ORF">IFM89_012644</name>
</gene>
<evidence type="ECO:0000256" key="2">
    <source>
        <dbReference type="ARBA" id="ARBA00022692"/>
    </source>
</evidence>
<evidence type="ECO:0000313" key="5">
    <source>
        <dbReference type="Proteomes" id="UP000631114"/>
    </source>
</evidence>
<evidence type="ECO:0000313" key="4">
    <source>
        <dbReference type="EMBL" id="KAF9620467.1"/>
    </source>
</evidence>
<dbReference type="InterPro" id="IPR023395">
    <property type="entry name" value="MCP_dom_sf"/>
</dbReference>
<comment type="subcellular location">
    <subcellularLocation>
        <location evidence="1">Membrane</location>
    </subcellularLocation>
</comment>
<dbReference type="Proteomes" id="UP000631114">
    <property type="component" value="Unassembled WGS sequence"/>
</dbReference>
<proteinExistence type="predicted"/>
<reference evidence="4 5" key="1">
    <citation type="submission" date="2020-10" db="EMBL/GenBank/DDBJ databases">
        <title>The Coptis chinensis genome and diversification of protoberbering-type alkaloids.</title>
        <authorList>
            <person name="Wang B."/>
            <person name="Shu S."/>
            <person name="Song C."/>
            <person name="Liu Y."/>
        </authorList>
    </citation>
    <scope>NUCLEOTIDE SEQUENCE [LARGE SCALE GENOMIC DNA]</scope>
    <source>
        <strain evidence="4">HL-2020</strain>
        <tissue evidence="4">Leaf</tissue>
    </source>
</reference>